<feature type="region of interest" description="Disordered" evidence="4">
    <location>
        <begin position="176"/>
        <end position="206"/>
    </location>
</feature>
<accession>A0AAU0UR47</accession>
<keyword evidence="2" id="KW-1188">Viral release from host cell</keyword>
<keyword evidence="2" id="KW-1245">Viral tail assembly</keyword>
<dbReference type="EMBL" id="PP058116">
    <property type="protein sequence ID" value="WRQ13158.1"/>
    <property type="molecule type" value="Genomic_DNA"/>
</dbReference>
<dbReference type="InterPro" id="IPR003458">
    <property type="entry name" value="Phage_T4_Gp38_tail_assem"/>
</dbReference>
<feature type="compositionally biased region" description="Pro residues" evidence="4">
    <location>
        <begin position="183"/>
        <end position="206"/>
    </location>
</feature>
<comment type="similarity">
    <text evidence="1">Belongs to the tfa family.</text>
</comment>
<reference evidence="5" key="1">
    <citation type="submission" date="2023-12" db="EMBL/GenBank/DDBJ databases">
        <title>Characterization of Burkholderia phage.</title>
        <authorList>
            <person name="Askoura M."/>
        </authorList>
    </citation>
    <scope>NUCLEOTIDE SEQUENCE</scope>
</reference>
<evidence type="ECO:0000256" key="2">
    <source>
        <dbReference type="ARBA" id="ARBA00022465"/>
    </source>
</evidence>
<proteinExistence type="inferred from homology"/>
<dbReference type="Pfam" id="PF02413">
    <property type="entry name" value="Caudo_TAP"/>
    <property type="match status" value="1"/>
</dbReference>
<evidence type="ECO:0000256" key="4">
    <source>
        <dbReference type="SAM" id="MobiDB-lite"/>
    </source>
</evidence>
<dbReference type="GO" id="GO:0098004">
    <property type="term" value="P:virus tail fiber assembly"/>
    <property type="evidence" value="ECO:0007669"/>
    <property type="project" value="UniProtKB-KW"/>
</dbReference>
<organism evidence="5">
    <name type="scientific">Burkholderia phage vB_BceM_CEP1</name>
    <dbReference type="NCBI Taxonomy" id="3113641"/>
    <lineage>
        <taxon>Viruses</taxon>
        <taxon>Duplodnaviria</taxon>
        <taxon>Heunggongvirae</taxon>
        <taxon>Uroviricota</taxon>
        <taxon>Caudoviricetes</taxon>
        <taxon>Peduoviridae</taxon>
        <taxon>Kisquattuordecimvirus</taxon>
    </lineage>
</organism>
<evidence type="ECO:0000256" key="1">
    <source>
        <dbReference type="ARBA" id="ARBA00008579"/>
    </source>
</evidence>
<evidence type="ECO:0000256" key="3">
    <source>
        <dbReference type="ARBA" id="ARBA00023138"/>
    </source>
</evidence>
<name>A0AAU0UR47_9CAUD</name>
<protein>
    <submittedName>
        <fullName evidence="5">Tail fiber assembly protein</fullName>
    </submittedName>
</protein>
<sequence>MLIHQYDNQTGQYISSRLADEDPRNPGRWLIPAFSTTDELPVRESLTWPFYVNGAWSLRPDWRGRILYRRDNGEAAEILIAGVTPEESGLTETPRPSEKHIWGDGAWVIDPAAVAAETRAAAMAEFERRLALARSKNTGKADAIAAGLLDDEQIYYFKAWSAYQMALVSAIEKDTFPDAPEWPAEPAPYVPPAPTEPAPETPADPA</sequence>
<evidence type="ECO:0000313" key="5">
    <source>
        <dbReference type="EMBL" id="WRQ13158.1"/>
    </source>
</evidence>
<keyword evidence="3" id="KW-1246">Viral tail fiber assembly</keyword>